<reference evidence="4" key="1">
    <citation type="submission" date="2023-07" db="EMBL/GenBank/DDBJ databases">
        <title>30 novel species of actinomycetes from the DSMZ collection.</title>
        <authorList>
            <person name="Nouioui I."/>
        </authorList>
    </citation>
    <scope>NUCLEOTIDE SEQUENCE [LARGE SCALE GENOMIC DNA]</scope>
    <source>
        <strain evidence="4">DSM 44915</strain>
    </source>
</reference>
<protein>
    <recommendedName>
        <fullName evidence="5">Lipoprotein</fullName>
    </recommendedName>
</protein>
<keyword evidence="2" id="KW-0732">Signal</keyword>
<feature type="chain" id="PRO_5047415146" description="Lipoprotein" evidence="2">
    <location>
        <begin position="26"/>
        <end position="227"/>
    </location>
</feature>
<evidence type="ECO:0008006" key="5">
    <source>
        <dbReference type="Google" id="ProtNLM"/>
    </source>
</evidence>
<name>A0ABU2JJR3_9ACTN</name>
<evidence type="ECO:0000313" key="3">
    <source>
        <dbReference type="EMBL" id="MDT0265227.1"/>
    </source>
</evidence>
<sequence length="227" mass="24043">MLRPHARAAWTAAAAAVLLLTTACGGDSDSTADDRIPGVDEETTGRDPEPDPTPEDPAETAAPEDHEIELPADVELVFDWETPEDPDEAAALEGAADYLRAIAHSVVAQDPESGMFRGHSNGGAQSYAEEQVQAWVDNGWTMHGTDRYYDASTEAADGSSNIRVRFCGDSSEMIGKEVATGEPLSADQQLAESLYHYDMILTEAPGVAGFWQVNGVAVTADEATCGG</sequence>
<proteinExistence type="predicted"/>
<gene>
    <name evidence="3" type="ORF">RM844_02865</name>
</gene>
<evidence type="ECO:0000256" key="1">
    <source>
        <dbReference type="SAM" id="MobiDB-lite"/>
    </source>
</evidence>
<keyword evidence="4" id="KW-1185">Reference proteome</keyword>
<evidence type="ECO:0000313" key="4">
    <source>
        <dbReference type="Proteomes" id="UP001183410"/>
    </source>
</evidence>
<feature type="compositionally biased region" description="Basic and acidic residues" evidence="1">
    <location>
        <begin position="32"/>
        <end position="49"/>
    </location>
</feature>
<accession>A0ABU2JJR3</accession>
<dbReference type="RefSeq" id="WP_311664370.1">
    <property type="nucleotide sequence ID" value="NZ_JAVREO010000002.1"/>
</dbReference>
<evidence type="ECO:0000256" key="2">
    <source>
        <dbReference type="SAM" id="SignalP"/>
    </source>
</evidence>
<dbReference type="Proteomes" id="UP001183410">
    <property type="component" value="Unassembled WGS sequence"/>
</dbReference>
<feature type="signal peptide" evidence="2">
    <location>
        <begin position="1"/>
        <end position="25"/>
    </location>
</feature>
<dbReference type="PROSITE" id="PS51257">
    <property type="entry name" value="PROKAR_LIPOPROTEIN"/>
    <property type="match status" value="1"/>
</dbReference>
<dbReference type="EMBL" id="JAVREO010000002">
    <property type="protein sequence ID" value="MDT0265227.1"/>
    <property type="molecule type" value="Genomic_DNA"/>
</dbReference>
<organism evidence="3 4">
    <name type="scientific">Streptomyces chisholmiae</name>
    <dbReference type="NCBI Taxonomy" id="3075540"/>
    <lineage>
        <taxon>Bacteria</taxon>
        <taxon>Bacillati</taxon>
        <taxon>Actinomycetota</taxon>
        <taxon>Actinomycetes</taxon>
        <taxon>Kitasatosporales</taxon>
        <taxon>Streptomycetaceae</taxon>
        <taxon>Streptomyces</taxon>
    </lineage>
</organism>
<feature type="region of interest" description="Disordered" evidence="1">
    <location>
        <begin position="25"/>
        <end position="67"/>
    </location>
</feature>
<comment type="caution">
    <text evidence="3">The sequence shown here is derived from an EMBL/GenBank/DDBJ whole genome shotgun (WGS) entry which is preliminary data.</text>
</comment>